<dbReference type="SUPFAM" id="SSF53335">
    <property type="entry name" value="S-adenosyl-L-methionine-dependent methyltransferases"/>
    <property type="match status" value="1"/>
</dbReference>
<dbReference type="EMBL" id="AAMD01000017">
    <property type="protein sequence ID" value="EAU68426.1"/>
    <property type="molecule type" value="Genomic_DNA"/>
</dbReference>
<dbReference type="eggNOG" id="COG4122">
    <property type="taxonomic scope" value="Bacteria"/>
</dbReference>
<keyword evidence="1 5" id="KW-0489">Methyltransferase</keyword>
<dbReference type="GO" id="GO:0032259">
    <property type="term" value="P:methylation"/>
    <property type="evidence" value="ECO:0007669"/>
    <property type="project" value="UniProtKB-KW"/>
</dbReference>
<name>Q099M3_STIAD</name>
<evidence type="ECO:0000256" key="1">
    <source>
        <dbReference type="ARBA" id="ARBA00022603"/>
    </source>
</evidence>
<organism evidence="5 7">
    <name type="scientific">Stigmatella aurantiaca (strain DW4/3-1)</name>
    <dbReference type="NCBI Taxonomy" id="378806"/>
    <lineage>
        <taxon>Bacteria</taxon>
        <taxon>Pseudomonadati</taxon>
        <taxon>Myxococcota</taxon>
        <taxon>Myxococcia</taxon>
        <taxon>Myxococcales</taxon>
        <taxon>Cystobacterineae</taxon>
        <taxon>Archangiaceae</taxon>
        <taxon>Stigmatella</taxon>
    </lineage>
</organism>
<evidence type="ECO:0000256" key="2">
    <source>
        <dbReference type="ARBA" id="ARBA00022679"/>
    </source>
</evidence>
<dbReference type="Proteomes" id="UP000032702">
    <property type="component" value="Unassembled WGS sequence"/>
</dbReference>
<dbReference type="Proteomes" id="UP000001351">
    <property type="component" value="Chromosome"/>
</dbReference>
<evidence type="ECO:0000313" key="6">
    <source>
        <dbReference type="Proteomes" id="UP000001351"/>
    </source>
</evidence>
<evidence type="ECO:0000313" key="4">
    <source>
        <dbReference type="EMBL" id="ADO75835.1"/>
    </source>
</evidence>
<dbReference type="Gene3D" id="3.40.50.150">
    <property type="entry name" value="Vaccinia Virus protein VP39"/>
    <property type="match status" value="1"/>
</dbReference>
<keyword evidence="2 5" id="KW-0808">Transferase</keyword>
<dbReference type="EMBL" id="CP002271">
    <property type="protein sequence ID" value="ADO75835.1"/>
    <property type="molecule type" value="Genomic_DNA"/>
</dbReference>
<keyword evidence="6" id="KW-1185">Reference proteome</keyword>
<reference evidence="5 7" key="1">
    <citation type="submission" date="2006-04" db="EMBL/GenBank/DDBJ databases">
        <authorList>
            <person name="Nierman W.C."/>
        </authorList>
    </citation>
    <scope>NUCLEOTIDE SEQUENCE [LARGE SCALE GENOMIC DNA]</scope>
    <source>
        <strain evidence="5 7">DW4/3-1</strain>
    </source>
</reference>
<dbReference type="PANTHER" id="PTHR43167:SF1">
    <property type="entry name" value="PUTATIVE (AFU_ORTHOLOGUE AFUA_6G01830)-RELATED"/>
    <property type="match status" value="1"/>
</dbReference>
<sequence>MDTLSTGKVAETLKRLHEEAHQADRALMESFERSDLKEQLADFVLREQTGYTSLYQSLSGNFLSVSPEFGRFLYSCVRACRPQVAVEFGSSMGISAIYTACALRDNGGGKLIGTELEASKVQRARANVEAAGLTGLVEFRIGDALETLKNIEGQIDLVLMDGAFILYLPVLKLLEPRLRTGALIIGENAIEDAGGYLDYVRNPANGYLSQPIPFQEGRGNEFTVVTR</sequence>
<gene>
    <name evidence="4" type="ordered locus">STAUR_8080</name>
    <name evidence="5" type="ORF">STIAU_3325</name>
</gene>
<evidence type="ECO:0000313" key="5">
    <source>
        <dbReference type="EMBL" id="EAU68426.1"/>
    </source>
</evidence>
<dbReference type="InterPro" id="IPR002935">
    <property type="entry name" value="SAM_O-MeTrfase"/>
</dbReference>
<dbReference type="HOGENOM" id="CLU_067676_7_1_7"/>
<evidence type="ECO:0000256" key="3">
    <source>
        <dbReference type="ARBA" id="ARBA00022691"/>
    </source>
</evidence>
<dbReference type="KEGG" id="sur:STAUR_8080"/>
<dbReference type="CDD" id="cd02440">
    <property type="entry name" value="AdoMet_MTases"/>
    <property type="match status" value="1"/>
</dbReference>
<dbReference type="AlphaFoldDB" id="Q099M3"/>
<dbReference type="GO" id="GO:0008171">
    <property type="term" value="F:O-methyltransferase activity"/>
    <property type="evidence" value="ECO:0007669"/>
    <property type="project" value="InterPro"/>
</dbReference>
<dbReference type="STRING" id="378806.STAUR_8080"/>
<dbReference type="Pfam" id="PF13578">
    <property type="entry name" value="Methyltransf_24"/>
    <property type="match status" value="1"/>
</dbReference>
<dbReference type="PATRIC" id="fig|378806.16.peg.7782"/>
<dbReference type="RefSeq" id="WP_002612006.1">
    <property type="nucleotide sequence ID" value="NC_014623.1"/>
</dbReference>
<reference evidence="4 6" key="2">
    <citation type="journal article" date="2011" name="Mol. Biol. Evol.">
        <title>Comparative genomic analysis of fruiting body formation in Myxococcales.</title>
        <authorList>
            <person name="Huntley S."/>
            <person name="Hamann N."/>
            <person name="Wegener-Feldbrugge S."/>
            <person name="Treuner-Lange A."/>
            <person name="Kube M."/>
            <person name="Reinhardt R."/>
            <person name="Klages S."/>
            <person name="Muller R."/>
            <person name="Ronning C.M."/>
            <person name="Nierman W.C."/>
            <person name="Sogaard-Andersen L."/>
        </authorList>
    </citation>
    <scope>NUCLEOTIDE SEQUENCE [LARGE SCALE GENOMIC DNA]</scope>
    <source>
        <strain evidence="4 6">DW4/3-1</strain>
    </source>
</reference>
<keyword evidence="3" id="KW-0949">S-adenosyl-L-methionine</keyword>
<proteinExistence type="predicted"/>
<dbReference type="InterPro" id="IPR029063">
    <property type="entry name" value="SAM-dependent_MTases_sf"/>
</dbReference>
<protein>
    <submittedName>
        <fullName evidence="5">O-methyltransferase, family 3</fullName>
    </submittedName>
</protein>
<dbReference type="PROSITE" id="PS51682">
    <property type="entry name" value="SAM_OMT_I"/>
    <property type="match status" value="1"/>
</dbReference>
<dbReference type="PANTHER" id="PTHR43167">
    <property type="entry name" value="PUTATIVE (AFU_ORTHOLOGUE AFUA_6G01830)-RELATED"/>
    <property type="match status" value="1"/>
</dbReference>
<evidence type="ECO:0000313" key="7">
    <source>
        <dbReference type="Proteomes" id="UP000032702"/>
    </source>
</evidence>
<accession>Q099M3</accession>
<dbReference type="OrthoDB" id="9799672at2"/>